<keyword evidence="6" id="KW-0378">Hydrolase</keyword>
<feature type="compositionally biased region" description="Acidic residues" evidence="7">
    <location>
        <begin position="403"/>
        <end position="414"/>
    </location>
</feature>
<feature type="active site" description="Proton acceptor" evidence="4">
    <location>
        <position position="556"/>
    </location>
</feature>
<keyword evidence="9" id="KW-1185">Reference proteome</keyword>
<comment type="catalytic activity">
    <reaction evidence="6">
        <text>Hydrolysis of (1-&gt;4)-alpha-D-glucosidic linkages in polysaccharides so as to remove successive maltose units from the non-reducing ends of the chains.</text>
        <dbReference type="EC" id="3.2.1.2"/>
    </reaction>
</comment>
<feature type="binding site" evidence="5">
    <location>
        <begin position="557"/>
        <end position="558"/>
    </location>
    <ligand>
        <name>substrate</name>
    </ligand>
</feature>
<dbReference type="PRINTS" id="PR00750">
    <property type="entry name" value="BETAAMYLASE"/>
</dbReference>
<feature type="binding site" evidence="5">
    <location>
        <position position="140"/>
    </location>
    <ligand>
        <name>substrate</name>
    </ligand>
</feature>
<keyword evidence="2 6" id="KW-0119">Carbohydrate metabolism</keyword>
<proteinExistence type="inferred from homology"/>
<dbReference type="STRING" id="41875.K8EBK2"/>
<comment type="similarity">
    <text evidence="1 6">Belongs to the glycosyl hydrolase 14 family.</text>
</comment>
<evidence type="ECO:0000256" key="1">
    <source>
        <dbReference type="ARBA" id="ARBA00005652"/>
    </source>
</evidence>
<protein>
    <recommendedName>
        <fullName evidence="6">Beta-amylase</fullName>
        <ecNumber evidence="6">3.2.1.2</ecNumber>
    </recommendedName>
</protein>
<dbReference type="eggNOG" id="ENOG502QTBX">
    <property type="taxonomic scope" value="Eukaryota"/>
</dbReference>
<feature type="binding site" evidence="5">
    <location>
        <position position="445"/>
    </location>
    <ligand>
        <name>substrate</name>
    </ligand>
</feature>
<feature type="active site" description="Proton donor" evidence="4">
    <location>
        <position position="241"/>
    </location>
</feature>
<dbReference type="InterPro" id="IPR017853">
    <property type="entry name" value="GH"/>
</dbReference>
<evidence type="ECO:0000313" key="9">
    <source>
        <dbReference type="Proteomes" id="UP000198341"/>
    </source>
</evidence>
<dbReference type="PANTHER" id="PTHR31352">
    <property type="entry name" value="BETA-AMYLASE 1, CHLOROPLASTIC"/>
    <property type="match status" value="1"/>
</dbReference>
<dbReference type="Pfam" id="PF01373">
    <property type="entry name" value="Glyco_hydro_14"/>
    <property type="match status" value="2"/>
</dbReference>
<dbReference type="Gene3D" id="3.20.20.80">
    <property type="entry name" value="Glycosidases"/>
    <property type="match status" value="2"/>
</dbReference>
<dbReference type="AlphaFoldDB" id="K8EBK2"/>
<dbReference type="KEGG" id="bpg:Bathy02g00060"/>
<feature type="region of interest" description="Disordered" evidence="7">
    <location>
        <begin position="403"/>
        <end position="430"/>
    </location>
</feature>
<evidence type="ECO:0000256" key="5">
    <source>
        <dbReference type="PIRSR" id="PIRSR601554-2"/>
    </source>
</evidence>
<feature type="binding site" evidence="5">
    <location>
        <position position="132"/>
    </location>
    <ligand>
        <name>substrate</name>
    </ligand>
</feature>
<dbReference type="GO" id="GO:0000272">
    <property type="term" value="P:polysaccharide catabolic process"/>
    <property type="evidence" value="ECO:0007669"/>
    <property type="project" value="UniProtKB-KW"/>
</dbReference>
<dbReference type="OrthoDB" id="1660156at2759"/>
<feature type="region of interest" description="Disordered" evidence="7">
    <location>
        <begin position="504"/>
        <end position="529"/>
    </location>
</feature>
<reference evidence="8 9" key="1">
    <citation type="submission" date="2011-10" db="EMBL/GenBank/DDBJ databases">
        <authorList>
            <person name="Genoscope - CEA"/>
        </authorList>
    </citation>
    <scope>NUCLEOTIDE SEQUENCE [LARGE SCALE GENOMIC DNA]</scope>
    <source>
        <strain evidence="8 9">RCC 1105</strain>
    </source>
</reference>
<dbReference type="GO" id="GO:0016161">
    <property type="term" value="F:beta-amylase activity"/>
    <property type="evidence" value="ECO:0007669"/>
    <property type="project" value="UniProtKB-EC"/>
</dbReference>
<evidence type="ECO:0000256" key="3">
    <source>
        <dbReference type="ARBA" id="ARBA00023326"/>
    </source>
</evidence>
<evidence type="ECO:0000256" key="4">
    <source>
        <dbReference type="PIRSR" id="PIRSR601554-1"/>
    </source>
</evidence>
<dbReference type="InterPro" id="IPR001554">
    <property type="entry name" value="Glyco_hydro_14"/>
</dbReference>
<keyword evidence="3 6" id="KW-0624">Polysaccharide degradation</keyword>
<feature type="compositionally biased region" description="Low complexity" evidence="7">
    <location>
        <begin position="24"/>
        <end position="41"/>
    </location>
</feature>
<gene>
    <name evidence="8" type="ORF">Bathy02g00060</name>
</gene>
<evidence type="ECO:0000256" key="6">
    <source>
        <dbReference type="RuleBase" id="RU000509"/>
    </source>
</evidence>
<dbReference type="SUPFAM" id="SSF51445">
    <property type="entry name" value="(Trans)glycosidases"/>
    <property type="match status" value="2"/>
</dbReference>
<dbReference type="PANTHER" id="PTHR31352:SF1">
    <property type="entry name" value="BETA-AMYLASE 3, CHLOROPLASTIC"/>
    <property type="match status" value="1"/>
</dbReference>
<dbReference type="RefSeq" id="XP_007515072.1">
    <property type="nucleotide sequence ID" value="XM_007515010.1"/>
</dbReference>
<feature type="binding site" evidence="5">
    <location>
        <position position="610"/>
    </location>
    <ligand>
        <name>substrate</name>
    </ligand>
</feature>
<feature type="region of interest" description="Disordered" evidence="7">
    <location>
        <begin position="1"/>
        <end position="43"/>
    </location>
</feature>
<dbReference type="Proteomes" id="UP000198341">
    <property type="component" value="Chromosome 2"/>
</dbReference>
<feature type="binding site" evidence="5">
    <location>
        <position position="92"/>
    </location>
    <ligand>
        <name>substrate</name>
    </ligand>
</feature>
<feature type="binding site" evidence="5">
    <location>
        <position position="440"/>
    </location>
    <ligand>
        <name>substrate</name>
    </ligand>
</feature>
<evidence type="ECO:0000313" key="8">
    <source>
        <dbReference type="EMBL" id="CCO15312.1"/>
    </source>
</evidence>
<keyword evidence="6" id="KW-0326">Glycosidase</keyword>
<dbReference type="EMBL" id="FO082277">
    <property type="protein sequence ID" value="CCO15312.1"/>
    <property type="molecule type" value="Genomic_DNA"/>
</dbReference>
<organism evidence="8 9">
    <name type="scientific">Bathycoccus prasinos</name>
    <dbReference type="NCBI Taxonomy" id="41875"/>
    <lineage>
        <taxon>Eukaryota</taxon>
        <taxon>Viridiplantae</taxon>
        <taxon>Chlorophyta</taxon>
        <taxon>Mamiellophyceae</taxon>
        <taxon>Mamiellales</taxon>
        <taxon>Bathycoccaceae</taxon>
        <taxon>Bathycoccus</taxon>
    </lineage>
</organism>
<dbReference type="EC" id="3.2.1.2" evidence="6"/>
<evidence type="ECO:0000256" key="2">
    <source>
        <dbReference type="ARBA" id="ARBA00023277"/>
    </source>
</evidence>
<dbReference type="GeneID" id="19017119"/>
<name>K8EBK2_9CHLO</name>
<feature type="compositionally biased region" description="Basic and acidic residues" evidence="7">
    <location>
        <begin position="1"/>
        <end position="15"/>
    </location>
</feature>
<sequence length="635" mass="71687">MLEDGRHGVKREEGRGGGSPADDNTNTNTNNTSSSSWSSKNAKGKKSVPVCVMLPLDLINPDSGRFLDETKEKLSIQLEKLRSANVSSVMIDVWWGIVENEAPGKYNWGGYKSLIELIIKSGLKIHAVMSFHSCGENPGDGDFTVNLPQWVCDYAQRVDENIFYCDSKGTRCKEYISLFADETHIGTPLGFHHEIRMFHDATMTPLDAYENFMRSFANTFREYILSGSILEIIVGLGPCGELRYPSYSTSTSNWKYPGIGTLQCYDERARMSLALHASKSGVPKWGDPPKNLEVLIKVGENYKNETSVDDLVNAKPNETQFWTNDESTLKKRDFDDHEQWDSAYGWFFLSWYSKELSLHAERVLTRARKALEHVLKPIGDNPLVDGKKPKRISYETLRYEVDVDDDDDGVDGDNDNNTNQQNRIDGGQKQEQYRAELSMKLAGVHWWANTRSRAAECISGMHCSSRTSRNPRAGVGYEDIVKICAMLDVNLTFTCCEMKDNESNEARSRNLHSPTKPVPALNTGENDELEDGSAPEYLLKHVSSLCSLYGVQLEGENALSRVDQEAYETITKHCKGGYAVEIIREDEDGSLTGEVSKVYVPAMKSFTYLRLHDELITDEDNFERFKRFVENMSMI</sequence>
<feature type="binding site" evidence="5">
    <location>
        <position position="494"/>
    </location>
    <ligand>
        <name>substrate</name>
    </ligand>
</feature>
<accession>K8EBK2</accession>
<evidence type="ECO:0000256" key="7">
    <source>
        <dbReference type="SAM" id="MobiDB-lite"/>
    </source>
</evidence>